<feature type="region of interest" description="Disordered" evidence="1">
    <location>
        <begin position="53"/>
        <end position="74"/>
    </location>
</feature>
<name>A0ABU4QH11_9GAMM</name>
<dbReference type="RefSeq" id="WP_319619929.1">
    <property type="nucleotide sequence ID" value="NZ_JAWXXR010000001.1"/>
</dbReference>
<reference evidence="3 4" key="1">
    <citation type="submission" date="2023-11" db="EMBL/GenBank/DDBJ databases">
        <title>MicrobeMod: A computational toolkit for identifying prokaryotic methylation and restriction-modification with nanopore sequencing.</title>
        <authorList>
            <person name="Crits-Christoph A."/>
            <person name="Kang S.C."/>
            <person name="Lee H."/>
            <person name="Ostrov N."/>
        </authorList>
    </citation>
    <scope>NUCLEOTIDE SEQUENCE [LARGE SCALE GENOMIC DNA]</scope>
    <source>
        <strain evidence="3 4">ATCC BAA-2732</strain>
    </source>
</reference>
<protein>
    <submittedName>
        <fullName evidence="3">Ribbon-helix-helix domain-containing protein</fullName>
    </submittedName>
</protein>
<keyword evidence="4" id="KW-1185">Reference proteome</keyword>
<dbReference type="CDD" id="cd22231">
    <property type="entry name" value="RHH_NikR_HicB-like"/>
    <property type="match status" value="1"/>
</dbReference>
<dbReference type="EMBL" id="JAWXXR010000002">
    <property type="protein sequence ID" value="MDX6018667.1"/>
    <property type="molecule type" value="Genomic_DNA"/>
</dbReference>
<proteinExistence type="predicted"/>
<dbReference type="Proteomes" id="UP001272773">
    <property type="component" value="Unassembled WGS sequence"/>
</dbReference>
<feature type="compositionally biased region" description="Basic and acidic residues" evidence="1">
    <location>
        <begin position="61"/>
        <end position="74"/>
    </location>
</feature>
<organism evidence="3 4">
    <name type="scientific">Shewanella indica</name>
    <dbReference type="NCBI Taxonomy" id="768528"/>
    <lineage>
        <taxon>Bacteria</taxon>
        <taxon>Pseudomonadati</taxon>
        <taxon>Pseudomonadota</taxon>
        <taxon>Gammaproteobacteria</taxon>
        <taxon>Alteromonadales</taxon>
        <taxon>Shewanellaceae</taxon>
        <taxon>Shewanella</taxon>
    </lineage>
</organism>
<evidence type="ECO:0000313" key="2">
    <source>
        <dbReference type="EMBL" id="MDX6018606.1"/>
    </source>
</evidence>
<evidence type="ECO:0000313" key="3">
    <source>
        <dbReference type="EMBL" id="MDX6018667.1"/>
    </source>
</evidence>
<dbReference type="InterPro" id="IPR010985">
    <property type="entry name" value="Ribbon_hlx_hlx"/>
</dbReference>
<comment type="caution">
    <text evidence="3">The sequence shown here is derived from an EMBL/GenBank/DDBJ whole genome shotgun (WGS) entry which is preliminary data.</text>
</comment>
<evidence type="ECO:0000313" key="4">
    <source>
        <dbReference type="Proteomes" id="UP001272773"/>
    </source>
</evidence>
<accession>A0ABU4QH11</accession>
<dbReference type="EMBL" id="JAWXXR010000001">
    <property type="protein sequence ID" value="MDX6018606.1"/>
    <property type="molecule type" value="Genomic_DNA"/>
</dbReference>
<evidence type="ECO:0000256" key="1">
    <source>
        <dbReference type="SAM" id="MobiDB-lite"/>
    </source>
</evidence>
<dbReference type="SUPFAM" id="SSF47598">
    <property type="entry name" value="Ribbon-helix-helix"/>
    <property type="match status" value="1"/>
</dbReference>
<sequence length="74" mass="8377">MKSYLKDLHASLRRFSVRLPPEMLEAIDTECARRAGCVSRNTWIAEAIQEKLSRESSTNRLEGEGEGEKNGQLL</sequence>
<gene>
    <name evidence="2" type="ORF">SIL79_20260</name>
    <name evidence="3" type="ORF">SIL79_20575</name>
</gene>
<dbReference type="GeneID" id="88625957"/>